<protein>
    <recommendedName>
        <fullName evidence="1">AMP-dependent synthetase/ligase domain-containing protein</fullName>
    </recommendedName>
</protein>
<sequence length="168" mass="18810">MNVGELLTKSARTFPGNLAIAHGSKRLTYAQFNSRVNRLANALYKLGIKQGDNIAVLQYNYPETLESIFACFKAGCGAVPINFRLHPKEFAFIIDHSEARAVILSPEFNEAIIDIRDRIPQARHLITLSGAEGQLLDYENLISEEPDQFEDAHVQPDDLAWLFYTSGT</sequence>
<proteinExistence type="predicted"/>
<dbReference type="InterPro" id="IPR000873">
    <property type="entry name" value="AMP-dep_synth/lig_dom"/>
</dbReference>
<dbReference type="PANTHER" id="PTHR43767:SF1">
    <property type="entry name" value="NONRIBOSOMAL PEPTIDE SYNTHASE PES1 (EUROFUNG)-RELATED"/>
    <property type="match status" value="1"/>
</dbReference>
<dbReference type="InterPro" id="IPR050237">
    <property type="entry name" value="ATP-dep_AMP-bd_enzyme"/>
</dbReference>
<feature type="non-terminal residue" evidence="2">
    <location>
        <position position="168"/>
    </location>
</feature>
<dbReference type="SUPFAM" id="SSF56801">
    <property type="entry name" value="Acetyl-CoA synthetase-like"/>
    <property type="match status" value="1"/>
</dbReference>
<comment type="caution">
    <text evidence="2">The sequence shown here is derived from an EMBL/GenBank/DDBJ whole genome shotgun (WGS) entry which is preliminary data.</text>
</comment>
<evidence type="ECO:0000313" key="2">
    <source>
        <dbReference type="EMBL" id="GAF85754.1"/>
    </source>
</evidence>
<dbReference type="PANTHER" id="PTHR43767">
    <property type="entry name" value="LONG-CHAIN-FATTY-ACID--COA LIGASE"/>
    <property type="match status" value="1"/>
</dbReference>
<accession>X0SXP2</accession>
<dbReference type="EMBL" id="BARS01001177">
    <property type="protein sequence ID" value="GAF85754.1"/>
    <property type="molecule type" value="Genomic_DNA"/>
</dbReference>
<gene>
    <name evidence="2" type="ORF">S01H1_02448</name>
</gene>
<organism evidence="2">
    <name type="scientific">marine sediment metagenome</name>
    <dbReference type="NCBI Taxonomy" id="412755"/>
    <lineage>
        <taxon>unclassified sequences</taxon>
        <taxon>metagenomes</taxon>
        <taxon>ecological metagenomes</taxon>
    </lineage>
</organism>
<feature type="domain" description="AMP-dependent synthetase/ligase" evidence="1">
    <location>
        <begin position="8"/>
        <end position="168"/>
    </location>
</feature>
<dbReference type="AlphaFoldDB" id="X0SXP2"/>
<dbReference type="Pfam" id="PF00501">
    <property type="entry name" value="AMP-binding"/>
    <property type="match status" value="1"/>
</dbReference>
<evidence type="ECO:0000259" key="1">
    <source>
        <dbReference type="Pfam" id="PF00501"/>
    </source>
</evidence>
<dbReference type="Gene3D" id="3.40.50.12780">
    <property type="entry name" value="N-terminal domain of ligase-like"/>
    <property type="match status" value="1"/>
</dbReference>
<reference evidence="2" key="1">
    <citation type="journal article" date="2014" name="Front. Microbiol.">
        <title>High frequency of phylogenetically diverse reductive dehalogenase-homologous genes in deep subseafloor sedimentary metagenomes.</title>
        <authorList>
            <person name="Kawai M."/>
            <person name="Futagami T."/>
            <person name="Toyoda A."/>
            <person name="Takaki Y."/>
            <person name="Nishi S."/>
            <person name="Hori S."/>
            <person name="Arai W."/>
            <person name="Tsubouchi T."/>
            <person name="Morono Y."/>
            <person name="Uchiyama I."/>
            <person name="Ito T."/>
            <person name="Fujiyama A."/>
            <person name="Inagaki F."/>
            <person name="Takami H."/>
        </authorList>
    </citation>
    <scope>NUCLEOTIDE SEQUENCE</scope>
    <source>
        <strain evidence="2">Expedition CK06-06</strain>
    </source>
</reference>
<name>X0SXP2_9ZZZZ</name>
<dbReference type="InterPro" id="IPR042099">
    <property type="entry name" value="ANL_N_sf"/>
</dbReference>